<dbReference type="PANTHER" id="PTHR22807">
    <property type="entry name" value="NOP2 YEAST -RELATED NOL1/NOP2/FMU SUN DOMAIN-CONTAINING"/>
    <property type="match status" value="1"/>
</dbReference>
<evidence type="ECO:0000256" key="3">
    <source>
        <dbReference type="ARBA" id="ARBA00022691"/>
    </source>
</evidence>
<dbReference type="Pfam" id="PF22458">
    <property type="entry name" value="RsmF-B_ferredox"/>
    <property type="match status" value="1"/>
</dbReference>
<dbReference type="PRINTS" id="PR02008">
    <property type="entry name" value="RCMTFAMILY"/>
</dbReference>
<reference evidence="7 8" key="1">
    <citation type="submission" date="2019-03" db="EMBL/GenBank/DDBJ databases">
        <title>Genomic Encyclopedia of Type Strains, Phase IV (KMG-IV): sequencing the most valuable type-strain genomes for metagenomic binning, comparative biology and taxonomic classification.</title>
        <authorList>
            <person name="Goeker M."/>
        </authorList>
    </citation>
    <scope>NUCLEOTIDE SEQUENCE [LARGE SCALE GENOMIC DNA]</scope>
    <source>
        <strain evidence="7 8">DSM 101688</strain>
    </source>
</reference>
<dbReference type="GO" id="GO:0003723">
    <property type="term" value="F:RNA binding"/>
    <property type="evidence" value="ECO:0007669"/>
    <property type="project" value="UniProtKB-UniRule"/>
</dbReference>
<comment type="similarity">
    <text evidence="5">Belongs to the class I-like SAM-binding methyltransferase superfamily. RsmB/NOP family.</text>
</comment>
<organism evidence="7 8">
    <name type="scientific">Varunaivibrio sulfuroxidans</name>
    <dbReference type="NCBI Taxonomy" id="1773489"/>
    <lineage>
        <taxon>Bacteria</taxon>
        <taxon>Pseudomonadati</taxon>
        <taxon>Pseudomonadota</taxon>
        <taxon>Alphaproteobacteria</taxon>
        <taxon>Rhodospirillales</taxon>
        <taxon>Magnetovibrionaceae</taxon>
        <taxon>Varunaivibrio</taxon>
    </lineage>
</organism>
<keyword evidence="8" id="KW-1185">Reference proteome</keyword>
<evidence type="ECO:0000313" key="7">
    <source>
        <dbReference type="EMBL" id="TCS62964.1"/>
    </source>
</evidence>
<dbReference type="InterPro" id="IPR023267">
    <property type="entry name" value="RCMT"/>
</dbReference>
<comment type="caution">
    <text evidence="7">The sequence shown here is derived from an EMBL/GenBank/DDBJ whole genome shotgun (WGS) entry which is preliminary data.</text>
</comment>
<evidence type="ECO:0000256" key="4">
    <source>
        <dbReference type="ARBA" id="ARBA00022884"/>
    </source>
</evidence>
<dbReference type="PROSITE" id="PS51686">
    <property type="entry name" value="SAM_MT_RSMB_NOP"/>
    <property type="match status" value="1"/>
</dbReference>
<sequence length="435" mass="47476">MTPAARIEAAITLLTLCEETRRPADRVVRDFFKARRYAGSKDRRAVIGRFYAVVRHRARLQWWVERAAPDLAVTPRHWVIADLVLGDNAQPAADIEALFDGGKFSAAALTAEDRALVAHLEGQSLDHPDQPRFVRLELPLALSRVIGDSLGADIVRQMAALNTDAPVDLRVNSLKTTREAARALLGAADIEAAPTPLSPLGLRLAARPRLDDLPAYRDGLIEVQDEGAQVTALLTDARPGMTVIDYCAGAGGKTLALGAEMRAQGRLIACDIDAERLKRMAPRLKRAGLDGIEGVDLGPGPEAIAGLDGQADRVLVDAPCTGTGVWRRAPEARWRLRSEDIARALERQRAVLDAAQALVKPGGRLIYVTCSLLKSENEDQVMAFLDRHDDFILLPIANVWREVFDTPCPTNVYTLRLNSADHGTDGFYCAVLQRD</sequence>
<feature type="active site" description="Nucleophile" evidence="5">
    <location>
        <position position="370"/>
    </location>
</feature>
<dbReference type="InterPro" id="IPR029063">
    <property type="entry name" value="SAM-dependent_MTases_sf"/>
</dbReference>
<keyword evidence="4 5" id="KW-0694">RNA-binding</keyword>
<dbReference type="AlphaFoldDB" id="A0A4R3JBF9"/>
<evidence type="ECO:0000256" key="5">
    <source>
        <dbReference type="PROSITE-ProRule" id="PRU01023"/>
    </source>
</evidence>
<evidence type="ECO:0000313" key="8">
    <source>
        <dbReference type="Proteomes" id="UP000295304"/>
    </source>
</evidence>
<dbReference type="Proteomes" id="UP000295304">
    <property type="component" value="Unassembled WGS sequence"/>
</dbReference>
<dbReference type="EMBL" id="SLZW01000004">
    <property type="protein sequence ID" value="TCS62964.1"/>
    <property type="molecule type" value="Genomic_DNA"/>
</dbReference>
<proteinExistence type="inferred from homology"/>
<dbReference type="GO" id="GO:0008173">
    <property type="term" value="F:RNA methyltransferase activity"/>
    <property type="evidence" value="ECO:0007669"/>
    <property type="project" value="InterPro"/>
</dbReference>
<feature type="domain" description="SAM-dependent MTase RsmB/NOP-type" evidence="6">
    <location>
        <begin position="157"/>
        <end position="435"/>
    </location>
</feature>
<evidence type="ECO:0000256" key="1">
    <source>
        <dbReference type="ARBA" id="ARBA00022603"/>
    </source>
</evidence>
<comment type="caution">
    <text evidence="5">Lacks conserved residue(s) required for the propagation of feature annotation.</text>
</comment>
<dbReference type="CDD" id="cd02440">
    <property type="entry name" value="AdoMet_MTases"/>
    <property type="match status" value="1"/>
</dbReference>
<keyword evidence="3 5" id="KW-0949">S-adenosyl-L-methionine</keyword>
<dbReference type="RefSeq" id="WP_132938713.1">
    <property type="nucleotide sequence ID" value="NZ_CP119676.1"/>
</dbReference>
<protein>
    <submittedName>
        <fullName evidence="7">16S rRNA (Cytosine967-C5)-methyltransferase</fullName>
    </submittedName>
</protein>
<evidence type="ECO:0000256" key="2">
    <source>
        <dbReference type="ARBA" id="ARBA00022679"/>
    </source>
</evidence>
<dbReference type="PANTHER" id="PTHR22807:SF53">
    <property type="entry name" value="RIBOSOMAL RNA SMALL SUBUNIT METHYLTRANSFERASE B-RELATED"/>
    <property type="match status" value="1"/>
</dbReference>
<dbReference type="OrthoDB" id="9810297at2"/>
<evidence type="ECO:0000259" key="6">
    <source>
        <dbReference type="PROSITE" id="PS51686"/>
    </source>
</evidence>
<keyword evidence="2 5" id="KW-0808">Transferase</keyword>
<accession>A0A4R3JBF9</accession>
<gene>
    <name evidence="7" type="ORF">EDD55_10454</name>
</gene>
<dbReference type="InterPro" id="IPR054728">
    <property type="entry name" value="RsmB-like_ferredoxin"/>
</dbReference>
<dbReference type="Pfam" id="PF01189">
    <property type="entry name" value="Methyltr_RsmB-F"/>
    <property type="match status" value="1"/>
</dbReference>
<keyword evidence="1 5" id="KW-0489">Methyltransferase</keyword>
<dbReference type="GO" id="GO:0001510">
    <property type="term" value="P:RNA methylation"/>
    <property type="evidence" value="ECO:0007669"/>
    <property type="project" value="InterPro"/>
</dbReference>
<dbReference type="SUPFAM" id="SSF53335">
    <property type="entry name" value="S-adenosyl-L-methionine-dependent methyltransferases"/>
    <property type="match status" value="1"/>
</dbReference>
<name>A0A4R3JBF9_9PROT</name>
<feature type="binding site" evidence="5">
    <location>
        <position position="317"/>
    </location>
    <ligand>
        <name>S-adenosyl-L-methionine</name>
        <dbReference type="ChEBI" id="CHEBI:59789"/>
    </ligand>
</feature>
<dbReference type="Gene3D" id="3.40.50.150">
    <property type="entry name" value="Vaccinia Virus protein VP39"/>
    <property type="match status" value="1"/>
</dbReference>
<dbReference type="InterPro" id="IPR049560">
    <property type="entry name" value="MeTrfase_RsmB-F_NOP2_cat"/>
</dbReference>
<feature type="binding site" evidence="5">
    <location>
        <position position="271"/>
    </location>
    <ligand>
        <name>S-adenosyl-L-methionine</name>
        <dbReference type="ChEBI" id="CHEBI:59789"/>
    </ligand>
</feature>
<dbReference type="InterPro" id="IPR001678">
    <property type="entry name" value="MeTrfase_RsmB-F_NOP2_dom"/>
</dbReference>